<evidence type="ECO:0000313" key="18">
    <source>
        <dbReference type="Proteomes" id="UP000579250"/>
    </source>
</evidence>
<evidence type="ECO:0000256" key="1">
    <source>
        <dbReference type="ARBA" id="ARBA00001974"/>
    </source>
</evidence>
<evidence type="ECO:0000256" key="8">
    <source>
        <dbReference type="ARBA" id="ARBA00022857"/>
    </source>
</evidence>
<dbReference type="InterPro" id="IPR025700">
    <property type="entry name" value="Lys/Orn_oxygenase"/>
</dbReference>
<keyword evidence="8" id="KW-0521">NADP</keyword>
<evidence type="ECO:0000256" key="10">
    <source>
        <dbReference type="ARBA" id="ARBA00023033"/>
    </source>
</evidence>
<dbReference type="EMBL" id="JAAXPI010000078">
    <property type="protein sequence ID" value="NKZ08308.1"/>
    <property type="molecule type" value="Genomic_DNA"/>
</dbReference>
<gene>
    <name evidence="17" type="ORF">HGB48_31920</name>
</gene>
<evidence type="ECO:0000256" key="12">
    <source>
        <dbReference type="ARBA" id="ARBA00031158"/>
    </source>
</evidence>
<dbReference type="SUPFAM" id="SSF51905">
    <property type="entry name" value="FAD/NAD(P)-binding domain"/>
    <property type="match status" value="2"/>
</dbReference>
<evidence type="ECO:0000256" key="3">
    <source>
        <dbReference type="ARBA" id="ARBA00007588"/>
    </source>
</evidence>
<evidence type="ECO:0000256" key="7">
    <source>
        <dbReference type="ARBA" id="ARBA00022827"/>
    </source>
</evidence>
<dbReference type="EC" id="1.14.13.59" evidence="4"/>
<evidence type="ECO:0000256" key="2">
    <source>
        <dbReference type="ARBA" id="ARBA00004924"/>
    </source>
</evidence>
<protein>
    <recommendedName>
        <fullName evidence="5">L-lysine N6-monooxygenase MbtG</fullName>
        <ecNumber evidence="4">1.14.13.59</ecNumber>
    </recommendedName>
    <alternativeName>
        <fullName evidence="14">Lysine 6-N-hydroxylase</fullName>
    </alternativeName>
    <alternativeName>
        <fullName evidence="13">Lysine N6-hydroxylase</fullName>
    </alternativeName>
    <alternativeName>
        <fullName evidence="11">Lysine-N-oxygenase</fullName>
    </alternativeName>
    <alternativeName>
        <fullName evidence="12">Mycobactin synthase protein G</fullName>
    </alternativeName>
</protein>
<dbReference type="PANTHER" id="PTHR42802">
    <property type="entry name" value="MONOOXYGENASE"/>
    <property type="match status" value="1"/>
</dbReference>
<comment type="pathway">
    <text evidence="2">Siderophore biosynthesis.</text>
</comment>
<evidence type="ECO:0000256" key="9">
    <source>
        <dbReference type="ARBA" id="ARBA00023002"/>
    </source>
</evidence>
<accession>A0A846ZCC9</accession>
<comment type="similarity">
    <text evidence="3">Belongs to the lysine N(6)-hydroxylase/L-ornithine N(5)-oxygenase family.</text>
</comment>
<evidence type="ECO:0000256" key="4">
    <source>
        <dbReference type="ARBA" id="ARBA00013076"/>
    </source>
</evidence>
<evidence type="ECO:0000313" key="17">
    <source>
        <dbReference type="EMBL" id="NKZ08308.1"/>
    </source>
</evidence>
<evidence type="ECO:0000256" key="6">
    <source>
        <dbReference type="ARBA" id="ARBA00022630"/>
    </source>
</evidence>
<organism evidence="17 18">
    <name type="scientific">Actinomadura latina</name>
    <dbReference type="NCBI Taxonomy" id="163603"/>
    <lineage>
        <taxon>Bacteria</taxon>
        <taxon>Bacillati</taxon>
        <taxon>Actinomycetota</taxon>
        <taxon>Actinomycetes</taxon>
        <taxon>Streptosporangiales</taxon>
        <taxon>Thermomonosporaceae</taxon>
        <taxon>Actinomadura</taxon>
    </lineage>
</organism>
<dbReference type="PANTHER" id="PTHR42802:SF1">
    <property type="entry name" value="L-ORNITHINE N(5)-MONOOXYGENASE"/>
    <property type="match status" value="1"/>
</dbReference>
<comment type="catalytic activity">
    <reaction evidence="15">
        <text>L-lysine + NADPH + O2 = N(6)-hydroxy-L-lysine + NADP(+) + H2O</text>
        <dbReference type="Rhea" id="RHEA:23228"/>
        <dbReference type="ChEBI" id="CHEBI:15377"/>
        <dbReference type="ChEBI" id="CHEBI:15379"/>
        <dbReference type="ChEBI" id="CHEBI:32551"/>
        <dbReference type="ChEBI" id="CHEBI:57783"/>
        <dbReference type="ChEBI" id="CHEBI:57820"/>
        <dbReference type="ChEBI" id="CHEBI:58349"/>
        <dbReference type="EC" id="1.14.13.59"/>
    </reaction>
</comment>
<evidence type="ECO:0000256" key="16">
    <source>
        <dbReference type="SAM" id="MobiDB-lite"/>
    </source>
</evidence>
<proteinExistence type="inferred from homology"/>
<evidence type="ECO:0000256" key="15">
    <source>
        <dbReference type="ARBA" id="ARBA00048407"/>
    </source>
</evidence>
<keyword evidence="6" id="KW-0285">Flavoprotein</keyword>
<feature type="compositionally biased region" description="Gly residues" evidence="16">
    <location>
        <begin position="440"/>
        <end position="458"/>
    </location>
</feature>
<name>A0A846ZCC9_9ACTN</name>
<keyword evidence="10" id="KW-0503">Monooxygenase</keyword>
<evidence type="ECO:0000256" key="13">
    <source>
        <dbReference type="ARBA" id="ARBA00032493"/>
    </source>
</evidence>
<comment type="cofactor">
    <cofactor evidence="1">
        <name>FAD</name>
        <dbReference type="ChEBI" id="CHEBI:57692"/>
    </cofactor>
</comment>
<evidence type="ECO:0000256" key="5">
    <source>
        <dbReference type="ARBA" id="ARBA00016406"/>
    </source>
</evidence>
<dbReference type="Pfam" id="PF13434">
    <property type="entry name" value="Lys_Orn_oxgnase"/>
    <property type="match status" value="1"/>
</dbReference>
<dbReference type="Gene3D" id="3.50.50.60">
    <property type="entry name" value="FAD/NAD(P)-binding domain"/>
    <property type="match status" value="1"/>
</dbReference>
<comment type="caution">
    <text evidence="17">The sequence shown here is derived from an EMBL/GenBank/DDBJ whole genome shotgun (WGS) entry which is preliminary data.</text>
</comment>
<reference evidence="17 18" key="1">
    <citation type="submission" date="2020-04" db="EMBL/GenBank/DDBJ databases">
        <title>MicrobeNet Type strains.</title>
        <authorList>
            <person name="Nicholson A.C."/>
        </authorList>
    </citation>
    <scope>NUCLEOTIDE SEQUENCE [LARGE SCALE GENOMIC DNA]</scope>
    <source>
        <strain evidence="17 18">ATCC BAA-277</strain>
    </source>
</reference>
<dbReference type="Proteomes" id="UP000579250">
    <property type="component" value="Unassembled WGS sequence"/>
</dbReference>
<keyword evidence="9" id="KW-0560">Oxidoreductase</keyword>
<keyword evidence="7" id="KW-0274">FAD</keyword>
<dbReference type="AlphaFoldDB" id="A0A846ZCC9"/>
<feature type="region of interest" description="Disordered" evidence="16">
    <location>
        <begin position="432"/>
        <end position="458"/>
    </location>
</feature>
<evidence type="ECO:0000256" key="11">
    <source>
        <dbReference type="ARBA" id="ARBA00029939"/>
    </source>
</evidence>
<dbReference type="GO" id="GO:0047091">
    <property type="term" value="F:L-lysine 6-monooxygenase (NADPH) activity"/>
    <property type="evidence" value="ECO:0007669"/>
    <property type="project" value="UniProtKB-EC"/>
</dbReference>
<sequence length="458" mass="49758">MRVDGVIHDVAGIGFGPSNLSLATALDELGPGSGGHPIDAVFFEKQPALGWHGGMLLPNSKMQVSFLKDLVTFRNPGSPYSFVSYLHSVGRLAAFVNRKDFFPSRREFHDYLEWVESRFTDQVTYGAEVVSVRPVPGDRAAAALDEVDLLRLEIREAGSPDATRIVHARNVVISTGLAARMPDGIERGDAVWHSSEFMTAFRELDTAGLRAVAVVGAGQSAAEIVRFAYDHLPDADVYAILSPLGYSIADSTPLANQVFDPGAVDDYYFSAEKAKEAIWRYHRNTNYSVVDDELIQDLFERTYQDELGHRTRLRFMNLSRAKSAEPAGGRTRVVVESLRTGALDHLDVDLLVCATGYAPMDPARVLGDLAGSCLRDDQGRLRVDRDYRVVTTPEIRCGIYLQGGTEHTHGLSSSLLSNIATRSGDIANSIARSRTRPPAGLGGEAVPGRGGLSGVKAV</sequence>
<keyword evidence="18" id="KW-1185">Reference proteome</keyword>
<evidence type="ECO:0000256" key="14">
    <source>
        <dbReference type="ARBA" id="ARBA00032738"/>
    </source>
</evidence>
<dbReference type="InterPro" id="IPR036188">
    <property type="entry name" value="FAD/NAD-bd_sf"/>
</dbReference>